<dbReference type="AlphaFoldDB" id="A0A2R5GQV0"/>
<gene>
    <name evidence="2" type="ORF">FCC1311_072242</name>
</gene>
<accession>A0A2R5GQV0</accession>
<dbReference type="EMBL" id="BEYU01000087">
    <property type="protein sequence ID" value="GBG31003.1"/>
    <property type="molecule type" value="Genomic_DNA"/>
</dbReference>
<dbReference type="Gene3D" id="3.40.390.10">
    <property type="entry name" value="Collagenase (Catalytic Domain)"/>
    <property type="match status" value="1"/>
</dbReference>
<dbReference type="SUPFAM" id="SSF55486">
    <property type="entry name" value="Metalloproteases ('zincins'), catalytic domain"/>
    <property type="match status" value="1"/>
</dbReference>
<feature type="signal peptide" evidence="1">
    <location>
        <begin position="1"/>
        <end position="24"/>
    </location>
</feature>
<protein>
    <submittedName>
        <fullName evidence="2">Zinc metalloproteinase/disintegrin</fullName>
    </submittedName>
</protein>
<dbReference type="GO" id="GO:0007229">
    <property type="term" value="P:integrin-mediated signaling pathway"/>
    <property type="evidence" value="ECO:0007669"/>
    <property type="project" value="UniProtKB-KW"/>
</dbReference>
<reference evidence="2 3" key="1">
    <citation type="submission" date="2017-12" db="EMBL/GenBank/DDBJ databases">
        <title>Sequencing, de novo assembly and annotation of complete genome of a new Thraustochytrid species, strain FCC1311.</title>
        <authorList>
            <person name="Sedici K."/>
            <person name="Godart F."/>
            <person name="Aiese Cigliano R."/>
            <person name="Sanseverino W."/>
            <person name="Barakat M."/>
            <person name="Ortet P."/>
            <person name="Marechal E."/>
            <person name="Cagnac O."/>
            <person name="Amato A."/>
        </authorList>
    </citation>
    <scope>NUCLEOTIDE SEQUENCE [LARGE SCALE GENOMIC DNA]</scope>
</reference>
<dbReference type="Proteomes" id="UP000241890">
    <property type="component" value="Unassembled WGS sequence"/>
</dbReference>
<name>A0A2R5GQV0_9STRA</name>
<evidence type="ECO:0000313" key="3">
    <source>
        <dbReference type="Proteomes" id="UP000241890"/>
    </source>
</evidence>
<dbReference type="OrthoDB" id="5951731at2759"/>
<keyword evidence="1" id="KW-0732">Signal</keyword>
<dbReference type="InterPro" id="IPR024079">
    <property type="entry name" value="MetalloPept_cat_dom_sf"/>
</dbReference>
<proteinExistence type="predicted"/>
<dbReference type="PANTHER" id="PTHR11905:SF159">
    <property type="entry name" value="ADAM METALLOPROTEASE"/>
    <property type="match status" value="1"/>
</dbReference>
<sequence length="629" mass="68370">MGIMRKSCFLVAMALATLAAPAQAKANIRAPAAAAQETERLGRALAATIEDKEDAPLEAVHVLEMNQTADDDLELYFEVRNESYTFSLKRFKQFYGAKANAHLKNLTYDENDTTVYDAHFTFITRAKGEQLGVVTIMHDGTAHGVFLLKNGDLVRISSADHFVRKLGADRFRNLRSEAASEARYFAAQVLAPKAGSSDEHRRALLEQNIDMSAFDDVANHDNEQVLTEGRLRGLASCTFPDHSVAYDIGVVYDDDFLTVFNDDEDAVNHYIEATIAESNLILREFANVIVRLKEVTYNDFGTCVASISTELDRLESYAKARTSVAHWHRISGCAFGGVAGVANTGQLCSSSVKYATAVSTFGSYRETFLIFLHELGHVFGAKHPFDYNGNAAGETGGIMDYVYGARKGMLSGTSTIGFTDATLQYFCSKINALDIDGACDYAHPFDEDSDSESVCGDGIISGDEECECPDIGDTKCGSGNKKCKNCKLTKPAMKCSKHFLMQILHGPIEGSQAHSDCCSDSGKLADALTPCNVKNGEPGGYCSLGKCVNRCEDFKGALTMCGVMQSYSGCRQQCIHPTKGYCSSELMYTDYRNKKAPASYLEDGSKCMIDSSTVGMCSSGNCVEDADAN</sequence>
<dbReference type="Pfam" id="PF13688">
    <property type="entry name" value="Reprolysin_5"/>
    <property type="match status" value="1"/>
</dbReference>
<evidence type="ECO:0000256" key="1">
    <source>
        <dbReference type="SAM" id="SignalP"/>
    </source>
</evidence>
<evidence type="ECO:0000313" key="2">
    <source>
        <dbReference type="EMBL" id="GBG31003.1"/>
    </source>
</evidence>
<dbReference type="InParanoid" id="A0A2R5GQV0"/>
<comment type="caution">
    <text evidence="2">The sequence shown here is derived from an EMBL/GenBank/DDBJ whole genome shotgun (WGS) entry which is preliminary data.</text>
</comment>
<dbReference type="GO" id="GO:0008237">
    <property type="term" value="F:metallopeptidase activity"/>
    <property type="evidence" value="ECO:0007669"/>
    <property type="project" value="InterPro"/>
</dbReference>
<feature type="chain" id="PRO_5015329344" evidence="1">
    <location>
        <begin position="25"/>
        <end position="629"/>
    </location>
</feature>
<keyword evidence="2" id="KW-0401">Integrin</keyword>
<organism evidence="2 3">
    <name type="scientific">Hondaea fermentalgiana</name>
    <dbReference type="NCBI Taxonomy" id="2315210"/>
    <lineage>
        <taxon>Eukaryota</taxon>
        <taxon>Sar</taxon>
        <taxon>Stramenopiles</taxon>
        <taxon>Bigyra</taxon>
        <taxon>Labyrinthulomycetes</taxon>
        <taxon>Thraustochytrida</taxon>
        <taxon>Thraustochytriidae</taxon>
        <taxon>Hondaea</taxon>
    </lineage>
</organism>
<dbReference type="PANTHER" id="PTHR11905">
    <property type="entry name" value="ADAM A DISINTEGRIN AND METALLOPROTEASE DOMAIN"/>
    <property type="match status" value="1"/>
</dbReference>
<keyword evidence="3" id="KW-1185">Reference proteome</keyword>